<organism evidence="1">
    <name type="scientific">Anguilla anguilla</name>
    <name type="common">European freshwater eel</name>
    <name type="synonym">Muraena anguilla</name>
    <dbReference type="NCBI Taxonomy" id="7936"/>
    <lineage>
        <taxon>Eukaryota</taxon>
        <taxon>Metazoa</taxon>
        <taxon>Chordata</taxon>
        <taxon>Craniata</taxon>
        <taxon>Vertebrata</taxon>
        <taxon>Euteleostomi</taxon>
        <taxon>Actinopterygii</taxon>
        <taxon>Neopterygii</taxon>
        <taxon>Teleostei</taxon>
        <taxon>Anguilliformes</taxon>
        <taxon>Anguillidae</taxon>
        <taxon>Anguilla</taxon>
    </lineage>
</organism>
<dbReference type="AlphaFoldDB" id="A0A0E9TC54"/>
<proteinExistence type="predicted"/>
<sequence>MEGQIILLRHTVYNSFFTADQVSGLGKRRLCISVRKRIQILQKPTILGLNKARHLLMIF</sequence>
<reference evidence="1" key="2">
    <citation type="journal article" date="2015" name="Fish Shellfish Immunol.">
        <title>Early steps in the European eel (Anguilla anguilla)-Vibrio vulnificus interaction in the gills: Role of the RtxA13 toxin.</title>
        <authorList>
            <person name="Callol A."/>
            <person name="Pajuelo D."/>
            <person name="Ebbesson L."/>
            <person name="Teles M."/>
            <person name="MacKenzie S."/>
            <person name="Amaro C."/>
        </authorList>
    </citation>
    <scope>NUCLEOTIDE SEQUENCE</scope>
</reference>
<protein>
    <submittedName>
        <fullName evidence="1">Uncharacterized protein</fullName>
    </submittedName>
</protein>
<evidence type="ECO:0000313" key="1">
    <source>
        <dbReference type="EMBL" id="JAH50283.1"/>
    </source>
</evidence>
<accession>A0A0E9TC54</accession>
<reference evidence="1" key="1">
    <citation type="submission" date="2014-11" db="EMBL/GenBank/DDBJ databases">
        <authorList>
            <person name="Amaro Gonzalez C."/>
        </authorList>
    </citation>
    <scope>NUCLEOTIDE SEQUENCE</scope>
</reference>
<name>A0A0E9TC54_ANGAN</name>
<dbReference type="EMBL" id="GBXM01058294">
    <property type="protein sequence ID" value="JAH50283.1"/>
    <property type="molecule type" value="Transcribed_RNA"/>
</dbReference>